<dbReference type="Pfam" id="PF00174">
    <property type="entry name" value="Oxidored_molyb"/>
    <property type="match status" value="1"/>
</dbReference>
<dbReference type="Proteomes" id="UP001177258">
    <property type="component" value="Unassembled WGS sequence"/>
</dbReference>
<sequence>MLLRIKKSYEIKENLVTSEDIYNERRNLLKKMGVLGLGSVFGVDILDAEINQTTKTIEIDKNKYFYDVDSRFIQYPLTPYQKATTYNNFYEFGMQKDDPFNRARVLKTSPWDVVIDGEVQKPIKISLEDILKRFKLQERIYHFRCVEAWSMNIPWLGFQLGDLIDFVRPKSNAKFVLFETVVQDSMPAVKNPSIAAYIKFPYKEGLRLDEAKNPLTMLTVGMYGKVLPNQNGAPLRLVVPWKYGFKNIKSISRITLVEKMPISTWNKLDSSEYGFYANVNPDVPHPRWSQANERFIGDGFSFNKIATKPFNGYEQEVAKMYAGMDMKKNY</sequence>
<dbReference type="InterPro" id="IPR022867">
    <property type="entry name" value="MsrP"/>
</dbReference>
<evidence type="ECO:0000256" key="4">
    <source>
        <dbReference type="ARBA" id="ARBA00023002"/>
    </source>
</evidence>
<feature type="binding site" evidence="5">
    <location>
        <begin position="90"/>
        <end position="91"/>
    </location>
    <ligand>
        <name>Mo-molybdopterin</name>
        <dbReference type="ChEBI" id="CHEBI:71302"/>
    </ligand>
</feature>
<dbReference type="GO" id="GO:0030091">
    <property type="term" value="P:protein repair"/>
    <property type="evidence" value="ECO:0007669"/>
    <property type="project" value="UniProtKB-UniRule"/>
</dbReference>
<reference evidence="7 9" key="3">
    <citation type="journal article" date="2024" name="Syst. Appl. Microbiol.">
        <title>Helicobacter cappadocius sp. nov., from lizards: The first psychrotrophic Helicobacter species.</title>
        <authorList>
            <person name="Aydin F."/>
            <person name="Tarhane S."/>
            <person name="Karakaya E."/>
            <person name="Abay S."/>
            <person name="Kayman T."/>
            <person name="Guran O."/>
            <person name="Bozkurt E."/>
            <person name="Uzum N."/>
            <person name="Avci A."/>
            <person name="Olgun K."/>
            <person name="Jablonski D."/>
            <person name="Guran C."/>
            <person name="Burcin Saticioglu I."/>
        </authorList>
    </citation>
    <scope>NUCLEOTIDE SEQUENCE [LARGE SCALE GENOMIC DNA]</scope>
    <source>
        <strain evidence="7">Faydin-H75</strain>
        <strain evidence="9">faydin-H76</strain>
    </source>
</reference>
<dbReference type="GO" id="GO:0016672">
    <property type="term" value="F:oxidoreductase activity, acting on a sulfur group of donors, quinone or similar compound as acceptor"/>
    <property type="evidence" value="ECO:0007669"/>
    <property type="project" value="UniProtKB-UniRule"/>
</dbReference>
<protein>
    <recommendedName>
        <fullName evidence="5">Protein-methionine-sulfoxide reductase catalytic subunit MsrP</fullName>
        <ecNumber evidence="5">1.8.5.-</ecNumber>
    </recommendedName>
</protein>
<dbReference type="HAMAP" id="MF_01206">
    <property type="entry name" value="MsrP"/>
    <property type="match status" value="1"/>
</dbReference>
<dbReference type="PANTHER" id="PTHR43032">
    <property type="entry name" value="PROTEIN-METHIONINE-SULFOXIDE REDUCTASE"/>
    <property type="match status" value="1"/>
</dbReference>
<comment type="cofactor">
    <cofactor evidence="5">
        <name>Mo-molybdopterin</name>
        <dbReference type="ChEBI" id="CHEBI:71302"/>
    </cofactor>
    <text evidence="5">Binds 1 Mo-molybdopterin (Mo-MPT) cofactor per subunit.</text>
</comment>
<feature type="binding site" evidence="5">
    <location>
        <begin position="247"/>
        <end position="249"/>
    </location>
    <ligand>
        <name>Mo-molybdopterin</name>
        <dbReference type="ChEBI" id="CHEBI:71302"/>
    </ligand>
</feature>
<comment type="similarity">
    <text evidence="5">Belongs to the MsrP family.</text>
</comment>
<comment type="catalytic activity">
    <reaction evidence="5">
        <text>L-methionyl-[protein] + a quinone + H2O = L-methionyl-(S)-S-oxide-[protein] + a quinol</text>
        <dbReference type="Rhea" id="RHEA:51292"/>
        <dbReference type="Rhea" id="RHEA-COMP:12313"/>
        <dbReference type="Rhea" id="RHEA-COMP:12315"/>
        <dbReference type="ChEBI" id="CHEBI:15377"/>
        <dbReference type="ChEBI" id="CHEBI:16044"/>
        <dbReference type="ChEBI" id="CHEBI:24646"/>
        <dbReference type="ChEBI" id="CHEBI:44120"/>
        <dbReference type="ChEBI" id="CHEBI:132124"/>
    </reaction>
</comment>
<evidence type="ECO:0000256" key="1">
    <source>
        <dbReference type="ARBA" id="ARBA00022505"/>
    </source>
</evidence>
<keyword evidence="1 5" id="KW-0500">Molybdenum</keyword>
<feature type="binding site" evidence="5">
    <location>
        <position position="231"/>
    </location>
    <ligand>
        <name>Mo-molybdopterin</name>
        <dbReference type="ChEBI" id="CHEBI:71302"/>
    </ligand>
</feature>
<dbReference type="Proteomes" id="UP001240777">
    <property type="component" value="Unassembled WGS sequence"/>
</dbReference>
<evidence type="ECO:0000256" key="5">
    <source>
        <dbReference type="HAMAP-Rule" id="MF_01206"/>
    </source>
</evidence>
<dbReference type="Gene3D" id="3.90.420.10">
    <property type="entry name" value="Oxidoreductase, molybdopterin-binding domain"/>
    <property type="match status" value="1"/>
</dbReference>
<name>A0AA90PS73_9HELI</name>
<feature type="binding site" evidence="5">
    <location>
        <position position="236"/>
    </location>
    <ligand>
        <name>Mo-molybdopterin</name>
        <dbReference type="ChEBI" id="CHEBI:71302"/>
    </ligand>
</feature>
<organism evidence="8 9">
    <name type="scientific">Helicobacter cappadocius</name>
    <dbReference type="NCBI Taxonomy" id="3063998"/>
    <lineage>
        <taxon>Bacteria</taxon>
        <taxon>Pseudomonadati</taxon>
        <taxon>Campylobacterota</taxon>
        <taxon>Epsilonproteobacteria</taxon>
        <taxon>Campylobacterales</taxon>
        <taxon>Helicobacteraceae</taxon>
        <taxon>Helicobacter</taxon>
    </lineage>
</organism>
<comment type="catalytic activity">
    <reaction evidence="5">
        <text>L-methionyl-[protein] + a quinone + H2O = L-methionyl-(R)-S-oxide-[protein] + a quinol</text>
        <dbReference type="Rhea" id="RHEA:51296"/>
        <dbReference type="Rhea" id="RHEA-COMP:12313"/>
        <dbReference type="Rhea" id="RHEA-COMP:12314"/>
        <dbReference type="ChEBI" id="CHEBI:15377"/>
        <dbReference type="ChEBI" id="CHEBI:16044"/>
        <dbReference type="ChEBI" id="CHEBI:24646"/>
        <dbReference type="ChEBI" id="CHEBI:45764"/>
        <dbReference type="ChEBI" id="CHEBI:132124"/>
    </reaction>
</comment>
<dbReference type="EMBL" id="JAUPEV010000002">
    <property type="protein sequence ID" value="MDO7252632.1"/>
    <property type="molecule type" value="Genomic_DNA"/>
</dbReference>
<feature type="domain" description="Oxidoreductase molybdopterin-binding" evidence="6">
    <location>
        <begin position="107"/>
        <end position="265"/>
    </location>
</feature>
<feature type="binding site" evidence="5">
    <location>
        <position position="145"/>
    </location>
    <ligand>
        <name>Mo-molybdopterin</name>
        <dbReference type="ChEBI" id="CHEBI:71302"/>
    </ligand>
    <ligandPart>
        <name>Mo</name>
        <dbReference type="ChEBI" id="CHEBI:28685"/>
    </ligandPart>
</feature>
<dbReference type="EMBL" id="JAUYZK010000002">
    <property type="protein sequence ID" value="MDP2538499.1"/>
    <property type="molecule type" value="Genomic_DNA"/>
</dbReference>
<evidence type="ECO:0000313" key="8">
    <source>
        <dbReference type="EMBL" id="MDP2538499.1"/>
    </source>
</evidence>
<accession>A0AA90PS73</accession>
<feature type="binding site" evidence="5">
    <location>
        <position position="180"/>
    </location>
    <ligand>
        <name>Mo-molybdopterin</name>
        <dbReference type="ChEBI" id="CHEBI:71302"/>
    </ligand>
</feature>
<dbReference type="GO" id="GO:0046872">
    <property type="term" value="F:metal ion binding"/>
    <property type="evidence" value="ECO:0007669"/>
    <property type="project" value="UniProtKB-KW"/>
</dbReference>
<proteinExistence type="inferred from homology"/>
<dbReference type="PANTHER" id="PTHR43032:SF3">
    <property type="entry name" value="PROTEIN-METHIONINE-SULFOXIDE REDUCTASE CATALYTIC SUBUNIT MSRP"/>
    <property type="match status" value="1"/>
</dbReference>
<comment type="function">
    <text evidence="5">Part of the MsrPQ system that repairs oxidized cell envelope proteins containing methionine sulfoxide residues (Met-O), using respiratory chain electrons. Thus protects these proteins from oxidative-stress damage caused by reactive species of oxygen and chlorine. MsrPQ is essential for the maintenance of envelope integrity under bleach stress, rescuing a wide series of structurally unrelated cell envelope proteins from methionine oxidation. The catalytic subunit MsrP is non-stereospecific, being able to reduce both (R-) and (S-) diastereoisomers of methionine sulfoxide.</text>
</comment>
<comment type="subunit">
    <text evidence="5">Heterodimer of a catalytic subunit (MsrP) and a heme-binding subunit (MsrQ).</text>
</comment>
<reference evidence="8 10" key="1">
    <citation type="submission" date="2023-07" db="EMBL/GenBank/DDBJ databases">
        <title>Unpublished Manusciprt.</title>
        <authorList>
            <person name="Aydin F."/>
            <person name="Tarhane S."/>
            <person name="Saticioglu I.B."/>
            <person name="Karakaya E."/>
            <person name="Abay S."/>
            <person name="Guran O."/>
            <person name="Bozkurt E."/>
            <person name="Uzum N."/>
            <person name="Olgun K."/>
            <person name="Jablonski D."/>
        </authorList>
    </citation>
    <scope>NUCLEOTIDE SEQUENCE</scope>
    <source>
        <strain evidence="10">faydin-H75</strain>
        <strain evidence="8">Faydin-H76</strain>
    </source>
</reference>
<evidence type="ECO:0000256" key="2">
    <source>
        <dbReference type="ARBA" id="ARBA00022723"/>
    </source>
</evidence>
<dbReference type="SUPFAM" id="SSF56524">
    <property type="entry name" value="Oxidoreductase molybdopterin-binding domain"/>
    <property type="match status" value="1"/>
</dbReference>
<comment type="caution">
    <text evidence="8">The sequence shown here is derived from an EMBL/GenBank/DDBJ whole genome shotgun (WGS) entry which is preliminary data.</text>
</comment>
<feature type="binding site" evidence="5">
    <location>
        <position position="87"/>
    </location>
    <ligand>
        <name>Mo-molybdopterin</name>
        <dbReference type="ChEBI" id="CHEBI:71302"/>
    </ligand>
</feature>
<evidence type="ECO:0000313" key="9">
    <source>
        <dbReference type="Proteomes" id="UP001177258"/>
    </source>
</evidence>
<dbReference type="RefSeq" id="WP_305516474.1">
    <property type="nucleotide sequence ID" value="NZ_JAUPEV010000002.1"/>
</dbReference>
<keyword evidence="10" id="KW-1185">Reference proteome</keyword>
<dbReference type="EC" id="1.8.5.-" evidence="5"/>
<evidence type="ECO:0000256" key="3">
    <source>
        <dbReference type="ARBA" id="ARBA00022729"/>
    </source>
</evidence>
<dbReference type="AlphaFoldDB" id="A0AA90PS73"/>
<keyword evidence="3 5" id="KW-0732">Signal</keyword>
<dbReference type="GO" id="GO:0043546">
    <property type="term" value="F:molybdopterin cofactor binding"/>
    <property type="evidence" value="ECO:0007669"/>
    <property type="project" value="UniProtKB-UniRule"/>
</dbReference>
<gene>
    <name evidence="5 8" type="primary">msrP</name>
    <name evidence="7" type="ORF">Q5I04_01695</name>
    <name evidence="8" type="ORF">Q5I06_01695</name>
</gene>
<dbReference type="InterPro" id="IPR000572">
    <property type="entry name" value="OxRdtase_Mopterin-bd_dom"/>
</dbReference>
<keyword evidence="2 5" id="KW-0479">Metal-binding</keyword>
<evidence type="ECO:0000259" key="6">
    <source>
        <dbReference type="Pfam" id="PF00174"/>
    </source>
</evidence>
<reference evidence="7" key="2">
    <citation type="submission" date="2023-07" db="EMBL/GenBank/DDBJ databases">
        <authorList>
            <person name="Aydin F."/>
            <person name="Tarhane S."/>
            <person name="Saticioglu I.B."/>
            <person name="Karakaya E."/>
            <person name="Abay S."/>
            <person name="Guran O."/>
            <person name="Bozkurt E."/>
            <person name="Uzum N."/>
            <person name="Olgun K."/>
            <person name="Jablonski D."/>
        </authorList>
    </citation>
    <scope>NUCLEOTIDE SEQUENCE</scope>
    <source>
        <strain evidence="7">Faydin-H75</strain>
    </source>
</reference>
<keyword evidence="4 5" id="KW-0560">Oxidoreductase</keyword>
<evidence type="ECO:0000313" key="7">
    <source>
        <dbReference type="EMBL" id="MDO7252632.1"/>
    </source>
</evidence>
<dbReference type="InterPro" id="IPR036374">
    <property type="entry name" value="OxRdtase_Mopterin-bd_sf"/>
</dbReference>
<evidence type="ECO:0000313" key="10">
    <source>
        <dbReference type="Proteomes" id="UP001240777"/>
    </source>
</evidence>
<dbReference type="NCBIfam" id="NF003767">
    <property type="entry name" value="PRK05363.1"/>
    <property type="match status" value="1"/>
</dbReference>